<protein>
    <recommendedName>
        <fullName evidence="1">DUF5641 domain-containing protein</fullName>
    </recommendedName>
</protein>
<dbReference type="AlphaFoldDB" id="A0A1X7UB93"/>
<proteinExistence type="predicted"/>
<sequence>MIQLLKHCLKKMVGHSKLTYEELLTKVTEVTPTIKQDPGSFLDSKEKGVLVELREGHKRISRGDGDIVSLGDVVIIQDESPQGFWRLGLIEDIIRGEDGLERGAIVQVKSGSEPSAFILRPLQRLFPLEVPTTIPESNSNSPMAVEQGNTSSDFNPDEFVDHNVISDPPAEGNCSVEIPDDTNIGVTSQPRRRAATEAWGRIVARLLDS</sequence>
<dbReference type="InterPro" id="IPR040676">
    <property type="entry name" value="DUF5641"/>
</dbReference>
<reference evidence="2" key="1">
    <citation type="submission" date="2017-05" db="UniProtKB">
        <authorList>
            <consortium name="EnsemblMetazoa"/>
        </authorList>
    </citation>
    <scope>IDENTIFICATION</scope>
</reference>
<evidence type="ECO:0000313" key="2">
    <source>
        <dbReference type="EnsemblMetazoa" id="Aqu2.1.25041_001"/>
    </source>
</evidence>
<dbReference type="EnsemblMetazoa" id="Aqu2.1.25041_001">
    <property type="protein sequence ID" value="Aqu2.1.25041_001"/>
    <property type="gene ID" value="Aqu2.1.25041"/>
</dbReference>
<name>A0A1X7UB93_AMPQE</name>
<dbReference type="OrthoDB" id="10065998at2759"/>
<feature type="domain" description="DUF5641" evidence="1">
    <location>
        <begin position="67"/>
        <end position="128"/>
    </location>
</feature>
<dbReference type="Pfam" id="PF18701">
    <property type="entry name" value="DUF5641"/>
    <property type="match status" value="1"/>
</dbReference>
<evidence type="ECO:0000259" key="1">
    <source>
        <dbReference type="Pfam" id="PF18701"/>
    </source>
</evidence>
<accession>A0A1X7UB93</accession>
<dbReference type="InParanoid" id="A0A1X7UB93"/>
<organism evidence="2">
    <name type="scientific">Amphimedon queenslandica</name>
    <name type="common">Sponge</name>
    <dbReference type="NCBI Taxonomy" id="400682"/>
    <lineage>
        <taxon>Eukaryota</taxon>
        <taxon>Metazoa</taxon>
        <taxon>Porifera</taxon>
        <taxon>Demospongiae</taxon>
        <taxon>Heteroscleromorpha</taxon>
        <taxon>Haplosclerida</taxon>
        <taxon>Niphatidae</taxon>
        <taxon>Amphimedon</taxon>
    </lineage>
</organism>